<feature type="domain" description="ABC transporter" evidence="10">
    <location>
        <begin position="357"/>
        <end position="605"/>
    </location>
</feature>
<dbReference type="Gene3D" id="3.40.50.300">
    <property type="entry name" value="P-loop containing nucleotide triphosphate hydrolases"/>
    <property type="match status" value="1"/>
</dbReference>
<dbReference type="CDD" id="cd18543">
    <property type="entry name" value="ABC_6TM_Rv0194_D1_like"/>
    <property type="match status" value="1"/>
</dbReference>
<dbReference type="PROSITE" id="PS50929">
    <property type="entry name" value="ABC_TM1F"/>
    <property type="match status" value="1"/>
</dbReference>
<keyword evidence="3" id="KW-1003">Cell membrane</keyword>
<name>A0A402DS01_9CELL</name>
<dbReference type="GO" id="GO:0015421">
    <property type="term" value="F:ABC-type oligopeptide transporter activity"/>
    <property type="evidence" value="ECO:0007669"/>
    <property type="project" value="TreeGrafter"/>
</dbReference>
<evidence type="ECO:0000256" key="9">
    <source>
        <dbReference type="SAM" id="Phobius"/>
    </source>
</evidence>
<dbReference type="PANTHER" id="PTHR43394:SF1">
    <property type="entry name" value="ATP-BINDING CASSETTE SUB-FAMILY B MEMBER 10, MITOCHONDRIAL"/>
    <property type="match status" value="1"/>
</dbReference>
<proteinExistence type="predicted"/>
<feature type="domain" description="ABC transmembrane type-1" evidence="11">
    <location>
        <begin position="37"/>
        <end position="320"/>
    </location>
</feature>
<dbReference type="InterPro" id="IPR011527">
    <property type="entry name" value="ABC1_TM_dom"/>
</dbReference>
<feature type="transmembrane region" description="Helical" evidence="9">
    <location>
        <begin position="32"/>
        <end position="53"/>
    </location>
</feature>
<accession>A0A402DS01</accession>
<evidence type="ECO:0000313" key="13">
    <source>
        <dbReference type="Proteomes" id="UP000289954"/>
    </source>
</evidence>
<keyword evidence="5" id="KW-0547">Nucleotide-binding</keyword>
<evidence type="ECO:0000313" key="12">
    <source>
        <dbReference type="EMBL" id="GCE76902.1"/>
    </source>
</evidence>
<evidence type="ECO:0000256" key="6">
    <source>
        <dbReference type="ARBA" id="ARBA00022840"/>
    </source>
</evidence>
<dbReference type="SMART" id="SM00382">
    <property type="entry name" value="AAA"/>
    <property type="match status" value="1"/>
</dbReference>
<dbReference type="PANTHER" id="PTHR43394">
    <property type="entry name" value="ATP-DEPENDENT PERMEASE MDL1, MITOCHONDRIAL"/>
    <property type="match status" value="1"/>
</dbReference>
<keyword evidence="8 9" id="KW-0472">Membrane</keyword>
<dbReference type="GO" id="GO:0016887">
    <property type="term" value="F:ATP hydrolysis activity"/>
    <property type="evidence" value="ECO:0007669"/>
    <property type="project" value="InterPro"/>
</dbReference>
<comment type="subcellular location">
    <subcellularLocation>
        <location evidence="1">Cell membrane</location>
        <topology evidence="1">Multi-pass membrane protein</topology>
    </subcellularLocation>
</comment>
<keyword evidence="4 9" id="KW-0812">Transmembrane</keyword>
<evidence type="ECO:0000256" key="7">
    <source>
        <dbReference type="ARBA" id="ARBA00022989"/>
    </source>
</evidence>
<dbReference type="InterPro" id="IPR003439">
    <property type="entry name" value="ABC_transporter-like_ATP-bd"/>
</dbReference>
<keyword evidence="6" id="KW-0067">ATP-binding</keyword>
<dbReference type="Pfam" id="PF00005">
    <property type="entry name" value="ABC_tran"/>
    <property type="match status" value="1"/>
</dbReference>
<dbReference type="InterPro" id="IPR036640">
    <property type="entry name" value="ABC1_TM_sf"/>
</dbReference>
<gene>
    <name evidence="12" type="ORF">CBZ_19580</name>
</gene>
<keyword evidence="2" id="KW-0813">Transport</keyword>
<feature type="transmembrane region" description="Helical" evidence="9">
    <location>
        <begin position="148"/>
        <end position="172"/>
    </location>
</feature>
<dbReference type="FunFam" id="3.40.50.300:FF:000854">
    <property type="entry name" value="Multidrug ABC transporter ATP-binding protein"/>
    <property type="match status" value="1"/>
</dbReference>
<dbReference type="Proteomes" id="UP000289954">
    <property type="component" value="Unassembled WGS sequence"/>
</dbReference>
<evidence type="ECO:0000256" key="3">
    <source>
        <dbReference type="ARBA" id="ARBA00022475"/>
    </source>
</evidence>
<dbReference type="InterPro" id="IPR003593">
    <property type="entry name" value="AAA+_ATPase"/>
</dbReference>
<dbReference type="PROSITE" id="PS50893">
    <property type="entry name" value="ABC_TRANSPORTER_2"/>
    <property type="match status" value="1"/>
</dbReference>
<dbReference type="Pfam" id="PF00664">
    <property type="entry name" value="ABC_membrane"/>
    <property type="match status" value="1"/>
</dbReference>
<feature type="transmembrane region" description="Helical" evidence="9">
    <location>
        <begin position="178"/>
        <end position="195"/>
    </location>
</feature>
<dbReference type="GO" id="GO:0005524">
    <property type="term" value="F:ATP binding"/>
    <property type="evidence" value="ECO:0007669"/>
    <property type="project" value="UniProtKB-KW"/>
</dbReference>
<dbReference type="InterPro" id="IPR017871">
    <property type="entry name" value="ABC_transporter-like_CS"/>
</dbReference>
<feature type="transmembrane region" description="Helical" evidence="9">
    <location>
        <begin position="263"/>
        <end position="283"/>
    </location>
</feature>
<dbReference type="AlphaFoldDB" id="A0A402DS01"/>
<dbReference type="InterPro" id="IPR027417">
    <property type="entry name" value="P-loop_NTPase"/>
</dbReference>
<feature type="transmembrane region" description="Helical" evidence="9">
    <location>
        <begin position="73"/>
        <end position="94"/>
    </location>
</feature>
<dbReference type="PROSITE" id="PS00211">
    <property type="entry name" value="ABC_TRANSPORTER_1"/>
    <property type="match status" value="1"/>
</dbReference>
<evidence type="ECO:0000256" key="8">
    <source>
        <dbReference type="ARBA" id="ARBA00023136"/>
    </source>
</evidence>
<keyword evidence="7 9" id="KW-1133">Transmembrane helix</keyword>
<sequence>MPPAPPVAPTTVARPASTVRVLSRLLTWARPAVPRVVLGGCTALGASLLALAMPQVLRVLINGPLLTDGSRRGVVLGALVVLVVGVVEAVLVWCRRALILTPGTGVEREMRTSLFRHLLDLPVAFHDRWSGGQLLSRAMSDLGTIRRWMVFGLVMLVVSATTVVVGTGLMLATAWQLGLVYLVGAVPMVWLSFRFRTGYKDVARRARDQAGDLATTVEESVHGIRVLKAFGRGDDALDDFVRQADELRETEIDKARTLSRVSFALGALPEAVLAVALAVGVTLAARGELSVGALVAFFATAAVVNGPVERLGMLLAMTLDARAATDRYLQVMDTVSTVSDPPVPRPLPPPGPRGARLELDGVRFGHPGRGAAAVGATDGPDVLAGVDLVVEPGETVALVGLTGSGKTTLLQLVPRLYDVTAGAVRVDGVDVRDLTRADLRRAVAIAFEDPILFSASVRENVLLGVDGDTDGDAADDLLAQALDVAQAGFVHDLPQGVDTVIGEEGLSLSGGQRQRVALARAIAVRPRVLLLDDPLSALDVTTEAAVTARLRRVLTGTTTLVVAHRPSTVALADRVAVLEDGRITGVGTHSDLLAHHPHYRFVLTAMQVEDHRLDDALHGTKVPR</sequence>
<reference evidence="12 13" key="1">
    <citation type="submission" date="2019-01" db="EMBL/GenBank/DDBJ databases">
        <title>Draft genome sequence of Cellulomonas takizawaensis strain TKZ-21.</title>
        <authorList>
            <person name="Yamamura H."/>
            <person name="Hayashi T."/>
            <person name="Hamada M."/>
            <person name="Serisawa Y."/>
            <person name="Matsuyama K."/>
            <person name="Nakagawa Y."/>
            <person name="Otoguro M."/>
            <person name="Yanagida F."/>
            <person name="Hayakawa M."/>
        </authorList>
    </citation>
    <scope>NUCLEOTIDE SEQUENCE [LARGE SCALE GENOMIC DNA]</scope>
    <source>
        <strain evidence="12 13">NBRC12680</strain>
    </source>
</reference>
<evidence type="ECO:0000259" key="11">
    <source>
        <dbReference type="PROSITE" id="PS50929"/>
    </source>
</evidence>
<dbReference type="SUPFAM" id="SSF90123">
    <property type="entry name" value="ABC transporter transmembrane region"/>
    <property type="match status" value="1"/>
</dbReference>
<dbReference type="Gene3D" id="1.20.1560.10">
    <property type="entry name" value="ABC transporter type 1, transmembrane domain"/>
    <property type="match status" value="1"/>
</dbReference>
<dbReference type="SUPFAM" id="SSF52540">
    <property type="entry name" value="P-loop containing nucleoside triphosphate hydrolases"/>
    <property type="match status" value="1"/>
</dbReference>
<comment type="caution">
    <text evidence="12">The sequence shown here is derived from an EMBL/GenBank/DDBJ whole genome shotgun (WGS) entry which is preliminary data.</text>
</comment>
<evidence type="ECO:0000256" key="1">
    <source>
        <dbReference type="ARBA" id="ARBA00004651"/>
    </source>
</evidence>
<keyword evidence="13" id="KW-1185">Reference proteome</keyword>
<protein>
    <submittedName>
        <fullName evidence="12">ABC transporter</fullName>
    </submittedName>
</protein>
<evidence type="ECO:0000256" key="5">
    <source>
        <dbReference type="ARBA" id="ARBA00022741"/>
    </source>
</evidence>
<dbReference type="EMBL" id="BIMR01000144">
    <property type="protein sequence ID" value="GCE76902.1"/>
    <property type="molecule type" value="Genomic_DNA"/>
</dbReference>
<dbReference type="InterPro" id="IPR039421">
    <property type="entry name" value="Type_1_exporter"/>
</dbReference>
<evidence type="ECO:0000256" key="4">
    <source>
        <dbReference type="ARBA" id="ARBA00022692"/>
    </source>
</evidence>
<organism evidence="12 13">
    <name type="scientific">Cellulomonas biazotea</name>
    <dbReference type="NCBI Taxonomy" id="1709"/>
    <lineage>
        <taxon>Bacteria</taxon>
        <taxon>Bacillati</taxon>
        <taxon>Actinomycetota</taxon>
        <taxon>Actinomycetes</taxon>
        <taxon>Micrococcales</taxon>
        <taxon>Cellulomonadaceae</taxon>
        <taxon>Cellulomonas</taxon>
    </lineage>
</organism>
<evidence type="ECO:0000259" key="10">
    <source>
        <dbReference type="PROSITE" id="PS50893"/>
    </source>
</evidence>
<dbReference type="RefSeq" id="WP_165446728.1">
    <property type="nucleotide sequence ID" value="NZ_BIMR01000144.1"/>
</dbReference>
<dbReference type="GO" id="GO:0005886">
    <property type="term" value="C:plasma membrane"/>
    <property type="evidence" value="ECO:0007669"/>
    <property type="project" value="UniProtKB-SubCell"/>
</dbReference>
<evidence type="ECO:0000256" key="2">
    <source>
        <dbReference type="ARBA" id="ARBA00022448"/>
    </source>
</evidence>